<reference evidence="4" key="2">
    <citation type="submission" date="2025-08" db="UniProtKB">
        <authorList>
            <consortium name="Ensembl"/>
        </authorList>
    </citation>
    <scope>IDENTIFICATION</scope>
</reference>
<feature type="domain" description="Inositol polyphosphate-related phosphatase" evidence="3">
    <location>
        <begin position="4"/>
        <end position="108"/>
    </location>
</feature>
<dbReference type="Pfam" id="PF17751">
    <property type="entry name" value="SKICH"/>
    <property type="match status" value="1"/>
</dbReference>
<reference evidence="4 5" key="1">
    <citation type="submission" date="2020-10" db="EMBL/GenBank/DDBJ databases">
        <title>Pygocentrus nattereri (red-bellied piranha) genome, fPygNat1, primary haplotype.</title>
        <authorList>
            <person name="Myers G."/>
            <person name="Meyer A."/>
            <person name="Karagic N."/>
            <person name="Pippel M."/>
            <person name="Winkler S."/>
            <person name="Tracey A."/>
            <person name="Wood J."/>
            <person name="Formenti G."/>
            <person name="Howe K."/>
            <person name="Fedrigo O."/>
            <person name="Jarvis E.D."/>
        </authorList>
    </citation>
    <scope>NUCLEOTIDE SEQUENCE [LARGE SCALE GENOMIC DNA]</scope>
</reference>
<dbReference type="GO" id="GO:0045719">
    <property type="term" value="P:negative regulation of glycogen biosynthetic process"/>
    <property type="evidence" value="ECO:0007669"/>
    <property type="project" value="TreeGrafter"/>
</dbReference>
<dbReference type="SUPFAM" id="SSF56219">
    <property type="entry name" value="DNase I-like"/>
    <property type="match status" value="1"/>
</dbReference>
<dbReference type="InterPro" id="IPR046985">
    <property type="entry name" value="IP5"/>
</dbReference>
<comment type="similarity">
    <text evidence="1">Belongs to the inositol 1,4,5-trisphosphate 5-phosphatase type II family.</text>
</comment>
<dbReference type="Gene3D" id="3.60.10.10">
    <property type="entry name" value="Endonuclease/exonuclease/phosphatase"/>
    <property type="match status" value="1"/>
</dbReference>
<dbReference type="GeneTree" id="ENSGT00940000156538"/>
<name>A0AAR2LVF1_PYGNA</name>
<dbReference type="PANTHER" id="PTHR11200:SF117">
    <property type="entry name" value="INOSITOL POLYPHOSPHATE 5-PHOSPHATASE K"/>
    <property type="match status" value="1"/>
</dbReference>
<dbReference type="GO" id="GO:0016312">
    <property type="term" value="F:inositol bisphosphate phosphatase activity"/>
    <property type="evidence" value="ECO:0007669"/>
    <property type="project" value="TreeGrafter"/>
</dbReference>
<evidence type="ECO:0000313" key="4">
    <source>
        <dbReference type="Ensembl" id="ENSPNAP00000078306.1"/>
    </source>
</evidence>
<dbReference type="GO" id="GO:0005886">
    <property type="term" value="C:plasma membrane"/>
    <property type="evidence" value="ECO:0007669"/>
    <property type="project" value="TreeGrafter"/>
</dbReference>
<dbReference type="GO" id="GO:0001726">
    <property type="term" value="C:ruffle"/>
    <property type="evidence" value="ECO:0007669"/>
    <property type="project" value="TreeGrafter"/>
</dbReference>
<dbReference type="GO" id="GO:0046627">
    <property type="term" value="P:negative regulation of insulin receptor signaling pathway"/>
    <property type="evidence" value="ECO:0007669"/>
    <property type="project" value="TreeGrafter"/>
</dbReference>
<dbReference type="GO" id="GO:0005783">
    <property type="term" value="C:endoplasmic reticulum"/>
    <property type="evidence" value="ECO:0007669"/>
    <property type="project" value="TreeGrafter"/>
</dbReference>
<dbReference type="AlphaFoldDB" id="A0AAR2LVF1"/>
<protein>
    <submittedName>
        <fullName evidence="4">Inositol polyphosphate-5-phosphatase Ka</fullName>
    </submittedName>
</protein>
<dbReference type="GO" id="GO:0004439">
    <property type="term" value="F:phosphatidylinositol-4,5-bisphosphate 5-phosphatase activity"/>
    <property type="evidence" value="ECO:0007669"/>
    <property type="project" value="TreeGrafter"/>
</dbReference>
<proteinExistence type="inferred from homology"/>
<accession>A0AAR2LVF1</accession>
<dbReference type="Ensembl" id="ENSPNAT00000047590.1">
    <property type="protein sequence ID" value="ENSPNAP00000078306.1"/>
    <property type="gene ID" value="ENSPNAG00000032260.1"/>
</dbReference>
<feature type="domain" description="SKICH" evidence="2">
    <location>
        <begin position="124"/>
        <end position="164"/>
    </location>
</feature>
<organism evidence="4 5">
    <name type="scientific">Pygocentrus nattereri</name>
    <name type="common">Red-bellied piranha</name>
    <dbReference type="NCBI Taxonomy" id="42514"/>
    <lineage>
        <taxon>Eukaryota</taxon>
        <taxon>Metazoa</taxon>
        <taxon>Chordata</taxon>
        <taxon>Craniata</taxon>
        <taxon>Vertebrata</taxon>
        <taxon>Euteleostomi</taxon>
        <taxon>Actinopterygii</taxon>
        <taxon>Neopterygii</taxon>
        <taxon>Teleostei</taxon>
        <taxon>Ostariophysi</taxon>
        <taxon>Characiformes</taxon>
        <taxon>Characoidei</taxon>
        <taxon>Pygocentrus</taxon>
    </lineage>
</organism>
<dbReference type="InterPro" id="IPR036691">
    <property type="entry name" value="Endo/exonu/phosph_ase_sf"/>
</dbReference>
<dbReference type="InterPro" id="IPR000300">
    <property type="entry name" value="IPPc"/>
</dbReference>
<evidence type="ECO:0000259" key="3">
    <source>
        <dbReference type="Pfam" id="PF22669"/>
    </source>
</evidence>
<dbReference type="GO" id="GO:0051898">
    <property type="term" value="P:negative regulation of phosphatidylinositol 3-kinase/protein kinase B signal transduction"/>
    <property type="evidence" value="ECO:0007669"/>
    <property type="project" value="TreeGrafter"/>
</dbReference>
<sequence>MKKNVPKLQQFEEGPLDFQPTYKFDLNSDNYDSSGKKRKPAWCDRILWRVKPRPPPPEDIFEEGDDDAAKEKKKNLLEDLMEKYPLKVVQDSYTSSMEYGVSDHKPVIGMFRLELRKMYDIPLVRLHAEGDWSADLDAMVTYSPLQPFPSSAWDWIGLYKVYVSKEEIPVVGGDCVLCYYSSNLQCIVGISEPFKVSILTYIICFLCNSQLRPCGLPFYQHALSECSVLDAL</sequence>
<dbReference type="Proteomes" id="UP001501920">
    <property type="component" value="Chromosome 17"/>
</dbReference>
<evidence type="ECO:0000256" key="1">
    <source>
        <dbReference type="ARBA" id="ARBA00005910"/>
    </source>
</evidence>
<dbReference type="InterPro" id="IPR041611">
    <property type="entry name" value="SKICH"/>
</dbReference>
<dbReference type="GO" id="GO:0046856">
    <property type="term" value="P:phosphatidylinositol dephosphorylation"/>
    <property type="evidence" value="ECO:0007669"/>
    <property type="project" value="InterPro"/>
</dbReference>
<dbReference type="GO" id="GO:0034485">
    <property type="term" value="F:phosphatidylinositol-3,4,5-trisphosphate 5-phosphatase activity"/>
    <property type="evidence" value="ECO:0007669"/>
    <property type="project" value="TreeGrafter"/>
</dbReference>
<evidence type="ECO:0000259" key="2">
    <source>
        <dbReference type="Pfam" id="PF17751"/>
    </source>
</evidence>
<dbReference type="PANTHER" id="PTHR11200">
    <property type="entry name" value="INOSITOL 5-PHOSPHATASE"/>
    <property type="match status" value="1"/>
</dbReference>
<dbReference type="Pfam" id="PF22669">
    <property type="entry name" value="Exo_endo_phos2"/>
    <property type="match status" value="1"/>
</dbReference>
<reference evidence="4" key="3">
    <citation type="submission" date="2025-09" db="UniProtKB">
        <authorList>
            <consortium name="Ensembl"/>
        </authorList>
    </citation>
    <scope>IDENTIFICATION</scope>
</reference>
<evidence type="ECO:0000313" key="5">
    <source>
        <dbReference type="Proteomes" id="UP001501920"/>
    </source>
</evidence>
<keyword evidence="5" id="KW-1185">Reference proteome</keyword>